<proteinExistence type="predicted"/>
<dbReference type="InterPro" id="IPR050789">
    <property type="entry name" value="Diverse_Enzym_Activities"/>
</dbReference>
<dbReference type="KEGG" id="barh:WN72_09860"/>
<dbReference type="RefSeq" id="WP_092218251.1">
    <property type="nucleotide sequence ID" value="NZ_CP030050.1"/>
</dbReference>
<dbReference type="PANTHER" id="PTHR43283:SF7">
    <property type="entry name" value="BETA-LACTAMASE-RELATED DOMAIN-CONTAINING PROTEIN"/>
    <property type="match status" value="1"/>
</dbReference>
<dbReference type="EMBL" id="CP030050">
    <property type="protein sequence ID" value="QOZ73258.1"/>
    <property type="molecule type" value="Genomic_DNA"/>
</dbReference>
<reference evidence="2 3" key="1">
    <citation type="submission" date="2018-06" db="EMBL/GenBank/DDBJ databases">
        <title>Comparative genomics of Bradyrhizobium nodulating Arachidis hypogaea.</title>
        <authorList>
            <person name="Li Y."/>
        </authorList>
    </citation>
    <scope>NUCLEOTIDE SEQUENCE [LARGE SCALE GENOMIC DNA]</scope>
    <source>
        <strain evidence="2 3">CCBAU 051107</strain>
    </source>
</reference>
<dbReference type="GO" id="GO:0016787">
    <property type="term" value="F:hydrolase activity"/>
    <property type="evidence" value="ECO:0007669"/>
    <property type="project" value="UniProtKB-KW"/>
</dbReference>
<evidence type="ECO:0000313" key="3">
    <source>
        <dbReference type="Proteomes" id="UP000594015"/>
    </source>
</evidence>
<dbReference type="SUPFAM" id="SSF56601">
    <property type="entry name" value="beta-lactamase/transpeptidase-like"/>
    <property type="match status" value="1"/>
</dbReference>
<dbReference type="Pfam" id="PF00144">
    <property type="entry name" value="Beta-lactamase"/>
    <property type="match status" value="1"/>
</dbReference>
<evidence type="ECO:0000259" key="1">
    <source>
        <dbReference type="Pfam" id="PF00144"/>
    </source>
</evidence>
<name>A0AAE7NWC8_9BRAD</name>
<protein>
    <submittedName>
        <fullName evidence="2">6-aminohexanoate hydrolase</fullName>
    </submittedName>
</protein>
<keyword evidence="2" id="KW-0378">Hydrolase</keyword>
<dbReference type="AlphaFoldDB" id="A0AAE7NWC8"/>
<accession>A0AAE7NWC8</accession>
<dbReference type="InterPro" id="IPR001466">
    <property type="entry name" value="Beta-lactam-related"/>
</dbReference>
<evidence type="ECO:0000313" key="2">
    <source>
        <dbReference type="EMBL" id="QOZ73258.1"/>
    </source>
</evidence>
<dbReference type="InterPro" id="IPR012338">
    <property type="entry name" value="Beta-lactam/transpept-like"/>
</dbReference>
<dbReference type="PANTHER" id="PTHR43283">
    <property type="entry name" value="BETA-LACTAMASE-RELATED"/>
    <property type="match status" value="1"/>
</dbReference>
<feature type="domain" description="Beta-lactamase-related" evidence="1">
    <location>
        <begin position="108"/>
        <end position="388"/>
    </location>
</feature>
<dbReference type="Proteomes" id="UP000594015">
    <property type="component" value="Chromosome"/>
</dbReference>
<dbReference type="Gene3D" id="3.40.710.10">
    <property type="entry name" value="DD-peptidase/beta-lactamase superfamily"/>
    <property type="match status" value="1"/>
</dbReference>
<gene>
    <name evidence="2" type="ORF">WN72_09860</name>
</gene>
<organism evidence="2 3">
    <name type="scientific">Bradyrhizobium arachidis</name>
    <dbReference type="NCBI Taxonomy" id="858423"/>
    <lineage>
        <taxon>Bacteria</taxon>
        <taxon>Pseudomonadati</taxon>
        <taxon>Pseudomonadota</taxon>
        <taxon>Alphaproteobacteria</taxon>
        <taxon>Hyphomicrobiales</taxon>
        <taxon>Nitrobacteraceae</taxon>
        <taxon>Bradyrhizobium</taxon>
    </lineage>
</organism>
<sequence length="413" mass="46629">MLEFEGKRYLDGRASDPRELGWMRGAPPPKDRRITFESDSYFDFPQNRWSLSHMRELVATVNVWRGQGAPSQFERSDKTADIDALTFADKDGRIRRFDEALFDTYADGIVVLHRGRIVYERYFGALEPHLPHACYSVTKSYAGALTAAFVHEGVLDDSKMIPHYLPELRGTAWQDATLRQVMDMQTGLAHTEEYAPGDRSSDAWTYRIASGRRPRPDSYGGPRTACDYLRTVRKQGTHGEAFAYKSINTDVMAWVMARVTGRSFAQLLHERLWSPLGCEEDGYVIVDPIGLPLAGGGLNATLRDLARFGELIRREGEWNGKQLIPASVVHDIQEGDHPAKLPAIGYSYRSQWWVPHNELGAIEARGLYGQRIYVAPKAEMVIARFASHPLAPARYNDVISVPQMLALGRMLRE</sequence>